<reference evidence="2" key="1">
    <citation type="journal article" date="2019" name="Int. J. Syst. Evol. Microbiol.">
        <title>The Global Catalogue of Microorganisms (GCM) 10K type strain sequencing project: providing services to taxonomists for standard genome sequencing and annotation.</title>
        <authorList>
            <consortium name="The Broad Institute Genomics Platform"/>
            <consortium name="The Broad Institute Genome Sequencing Center for Infectious Disease"/>
            <person name="Wu L."/>
            <person name="Ma J."/>
        </authorList>
    </citation>
    <scope>NUCLEOTIDE SEQUENCE [LARGE SCALE GENOMIC DNA]</scope>
    <source>
        <strain evidence="2">KCTC 42984</strain>
    </source>
</reference>
<comment type="caution">
    <text evidence="1">The sequence shown here is derived from an EMBL/GenBank/DDBJ whole genome shotgun (WGS) entry which is preliminary data.</text>
</comment>
<accession>A0ABV7IY95</accession>
<evidence type="ECO:0000313" key="2">
    <source>
        <dbReference type="Proteomes" id="UP001595604"/>
    </source>
</evidence>
<gene>
    <name evidence="1" type="ORF">ACFOD9_13055</name>
</gene>
<organism evidence="1 2">
    <name type="scientific">Novosphingobium bradum</name>
    <dbReference type="NCBI Taxonomy" id="1737444"/>
    <lineage>
        <taxon>Bacteria</taxon>
        <taxon>Pseudomonadati</taxon>
        <taxon>Pseudomonadota</taxon>
        <taxon>Alphaproteobacteria</taxon>
        <taxon>Sphingomonadales</taxon>
        <taxon>Sphingomonadaceae</taxon>
        <taxon>Novosphingobium</taxon>
    </lineage>
</organism>
<name>A0ABV7IY95_9SPHN</name>
<dbReference type="SUPFAM" id="SSF48452">
    <property type="entry name" value="TPR-like"/>
    <property type="match status" value="1"/>
</dbReference>
<dbReference type="InterPro" id="IPR011990">
    <property type="entry name" value="TPR-like_helical_dom_sf"/>
</dbReference>
<protein>
    <submittedName>
        <fullName evidence="1">Tetratricopeptide repeat protein</fullName>
    </submittedName>
</protein>
<sequence length="419" mass="44223">MAARLLARPLPSGFAARLAGILGTVLFAAAAVAGGADRLSVNRPPWERLVPDLFADNAWRIRGLVALQVGDSGTALVAARAAMRSGPVEPGSAELLGAAWRLAGQPDAAERAYRVAGQTGWRRPETQAYWIDRSIDRGDYRAAARWLDARLRLRAQAAGDPALMAPFELDPRARAAFVERLAARPPWFEAYPGAYAALPVAQLRARAQILRDLSRRAGPIGCGAVGGLASALVDHGLAGEGDALWRAGCIGRGGERGGDQLGDGTFAAVDLARRDSVFSWWAPADSAVGTFVDNHAPPGAPRLVVSNAAPFVREVLTRMVYLPAGAYRLQWQAIGADGRGSERVSAVLDCRAGAGEPLVARIDPRTGLAMAEVAVDGECPTRWLSFRMAPGDGELRFGNVRMTPVGPGTVGRFSPGRGS</sequence>
<dbReference type="RefSeq" id="WP_379510551.1">
    <property type="nucleotide sequence ID" value="NZ_JBHRTQ010000010.1"/>
</dbReference>
<evidence type="ECO:0000313" key="1">
    <source>
        <dbReference type="EMBL" id="MFC3175182.1"/>
    </source>
</evidence>
<keyword evidence="2" id="KW-1185">Reference proteome</keyword>
<dbReference type="EMBL" id="JBHRTQ010000010">
    <property type="protein sequence ID" value="MFC3175182.1"/>
    <property type="molecule type" value="Genomic_DNA"/>
</dbReference>
<proteinExistence type="predicted"/>
<dbReference type="Proteomes" id="UP001595604">
    <property type="component" value="Unassembled WGS sequence"/>
</dbReference>